<dbReference type="RefSeq" id="XP_025342334.1">
    <property type="nucleotide sequence ID" value="XM_025484119.1"/>
</dbReference>
<organism evidence="2 3">
    <name type="scientific">Candidozyma haemuli</name>
    <dbReference type="NCBI Taxonomy" id="45357"/>
    <lineage>
        <taxon>Eukaryota</taxon>
        <taxon>Fungi</taxon>
        <taxon>Dikarya</taxon>
        <taxon>Ascomycota</taxon>
        <taxon>Saccharomycotina</taxon>
        <taxon>Pichiomycetes</taxon>
        <taxon>Metschnikowiaceae</taxon>
        <taxon>Candidozyma</taxon>
    </lineage>
</organism>
<sequence length="156" mass="17187">MSSALLGKLDDLQNLSWEASEWTHGEEWKDHNESFESTESDSDAQSSLSMSSKATSVQSTPGTPKKKVQSAASSVSLRPLPTSRRALSSGLDSLQTMLECIEGSAEQDMLAIQACLEDTVNTLKNSPAWGTTVFRSNDLFPYSNDRPRRSQEKNQR</sequence>
<accession>A0A2V1AUE2</accession>
<feature type="region of interest" description="Disordered" evidence="1">
    <location>
        <begin position="26"/>
        <end position="85"/>
    </location>
</feature>
<feature type="compositionally biased region" description="Low complexity" evidence="1">
    <location>
        <begin position="43"/>
        <end position="56"/>
    </location>
</feature>
<dbReference type="AlphaFoldDB" id="A0A2V1AUE2"/>
<dbReference type="OrthoDB" id="10489788at2759"/>
<feature type="compositionally biased region" description="Basic and acidic residues" evidence="1">
    <location>
        <begin position="145"/>
        <end position="156"/>
    </location>
</feature>
<feature type="region of interest" description="Disordered" evidence="1">
    <location>
        <begin position="137"/>
        <end position="156"/>
    </location>
</feature>
<reference evidence="2 3" key="1">
    <citation type="submission" date="2017-12" db="EMBL/GenBank/DDBJ databases">
        <title>Genome Sequence of a Multidrug-Resistant Candida haemulonii Isolate from a Patient with Chronic Leg Ulcers in Israel.</title>
        <authorList>
            <person name="Chow N.A."/>
            <person name="Gade L."/>
            <person name="Batra D."/>
            <person name="Rowe L.A."/>
            <person name="Ben-Ami R."/>
            <person name="Loparev V.N."/>
            <person name="Litvintseva A.P."/>
        </authorList>
    </citation>
    <scope>NUCLEOTIDE SEQUENCE [LARGE SCALE GENOMIC DNA]</scope>
    <source>
        <strain evidence="2 3">B11899</strain>
    </source>
</reference>
<evidence type="ECO:0000313" key="3">
    <source>
        <dbReference type="Proteomes" id="UP000244309"/>
    </source>
</evidence>
<dbReference type="GeneID" id="37005704"/>
<name>A0A2V1AUE2_9ASCO</name>
<gene>
    <name evidence="2" type="ORF">CXQ85_000371</name>
</gene>
<proteinExistence type="predicted"/>
<keyword evidence="3" id="KW-1185">Reference proteome</keyword>
<evidence type="ECO:0000313" key="2">
    <source>
        <dbReference type="EMBL" id="PVH21394.1"/>
    </source>
</evidence>
<dbReference type="Proteomes" id="UP000244309">
    <property type="component" value="Unassembled WGS sequence"/>
</dbReference>
<dbReference type="EMBL" id="PKFO01000005">
    <property type="protein sequence ID" value="PVH21394.1"/>
    <property type="molecule type" value="Genomic_DNA"/>
</dbReference>
<protein>
    <submittedName>
        <fullName evidence="2">Uncharacterized protein</fullName>
    </submittedName>
</protein>
<dbReference type="VEuPathDB" id="FungiDB:CXQ85_000371"/>
<comment type="caution">
    <text evidence="2">The sequence shown here is derived from an EMBL/GenBank/DDBJ whole genome shotgun (WGS) entry which is preliminary data.</text>
</comment>
<evidence type="ECO:0000256" key="1">
    <source>
        <dbReference type="SAM" id="MobiDB-lite"/>
    </source>
</evidence>